<dbReference type="Pfam" id="PF03466">
    <property type="entry name" value="LysR_substrate"/>
    <property type="match status" value="1"/>
</dbReference>
<dbReference type="OrthoDB" id="8849678at2"/>
<dbReference type="GO" id="GO:0043565">
    <property type="term" value="F:sequence-specific DNA binding"/>
    <property type="evidence" value="ECO:0007669"/>
    <property type="project" value="TreeGrafter"/>
</dbReference>
<dbReference type="SUPFAM" id="SSF46785">
    <property type="entry name" value="Winged helix' DNA-binding domain"/>
    <property type="match status" value="1"/>
</dbReference>
<reference evidence="5 6" key="1">
    <citation type="submission" date="2018-05" db="EMBL/GenBank/DDBJ databases">
        <title>Genome Sequence of an Efficient Indole-Degrading Bacterium, Alcaligenes sp.YBY.</title>
        <authorList>
            <person name="Yang B."/>
        </authorList>
    </citation>
    <scope>NUCLEOTIDE SEQUENCE [LARGE SCALE GENOMIC DNA]</scope>
    <source>
        <strain evidence="5 6">YBY</strain>
    </source>
</reference>
<evidence type="ECO:0000313" key="6">
    <source>
        <dbReference type="Proteomes" id="UP000245216"/>
    </source>
</evidence>
<dbReference type="STRING" id="511.UZ73_09675"/>
<comment type="caution">
    <text evidence="5">The sequence shown here is derived from an EMBL/GenBank/DDBJ whole genome shotgun (WGS) entry which is preliminary data.</text>
</comment>
<dbReference type="PANTHER" id="PTHR30427:SF1">
    <property type="entry name" value="TRANSCRIPTIONAL ACTIVATOR PROTEIN LYSR"/>
    <property type="match status" value="1"/>
</dbReference>
<sequence>MRWRHVEIFDAICRGGSLTQAAQLLHISQPAASKMLATAEMQLGFRLFDRVRGRLIPTREASILAPYVARLHQNLDDVSRLARNLRSHHEGLWRIGSSPAFGLELLPVALSRCRQAHPAMSFELRTHHSGELLQALETRDLDMVMSFDQGESSGVQQQVLAHTELVHVTLPGVAPLRHWEEMAERAFIALDADDPVGAMVEDLLQSYVPDVAPFMRVQTHYVACGLVLQQVGEALVDLVTARAMQGRGLAIHRLPEPLPIPVSILTAHDDAGSGSRERVLDHIRQALLECRFPD</sequence>
<dbReference type="Pfam" id="PF00126">
    <property type="entry name" value="HTH_1"/>
    <property type="match status" value="1"/>
</dbReference>
<accession>A0A0M7ECF3</accession>
<dbReference type="InterPro" id="IPR005119">
    <property type="entry name" value="LysR_subst-bd"/>
</dbReference>
<dbReference type="KEGG" id="afa:UZ73_09675"/>
<dbReference type="AlphaFoldDB" id="A0A0M7ECF3"/>
<dbReference type="GO" id="GO:0010628">
    <property type="term" value="P:positive regulation of gene expression"/>
    <property type="evidence" value="ECO:0007669"/>
    <property type="project" value="TreeGrafter"/>
</dbReference>
<dbReference type="PRINTS" id="PR00039">
    <property type="entry name" value="HTHLYSR"/>
</dbReference>
<dbReference type="RefSeq" id="WP_042484657.1">
    <property type="nucleotide sequence ID" value="NZ_CP013119.1"/>
</dbReference>
<dbReference type="InterPro" id="IPR036390">
    <property type="entry name" value="WH_DNA-bd_sf"/>
</dbReference>
<comment type="similarity">
    <text evidence="1">Belongs to the LysR transcriptional regulatory family.</text>
</comment>
<keyword evidence="2" id="KW-0805">Transcription regulation</keyword>
<accession>A0A0S2JR07</accession>
<dbReference type="PROSITE" id="PS50931">
    <property type="entry name" value="HTH_LYSR"/>
    <property type="match status" value="1"/>
</dbReference>
<dbReference type="Gene3D" id="3.40.190.290">
    <property type="match status" value="1"/>
</dbReference>
<dbReference type="SUPFAM" id="SSF53850">
    <property type="entry name" value="Periplasmic binding protein-like II"/>
    <property type="match status" value="1"/>
</dbReference>
<keyword evidence="3" id="KW-0238">DNA-binding</keyword>
<evidence type="ECO:0000256" key="3">
    <source>
        <dbReference type="ARBA" id="ARBA00023125"/>
    </source>
</evidence>
<gene>
    <name evidence="5" type="ORF">DF183_18945</name>
</gene>
<proteinExistence type="inferred from homology"/>
<evidence type="ECO:0000256" key="2">
    <source>
        <dbReference type="ARBA" id="ARBA00023015"/>
    </source>
</evidence>
<evidence type="ECO:0000256" key="4">
    <source>
        <dbReference type="ARBA" id="ARBA00023163"/>
    </source>
</evidence>
<dbReference type="Proteomes" id="UP000245216">
    <property type="component" value="Unassembled WGS sequence"/>
</dbReference>
<dbReference type="PANTHER" id="PTHR30427">
    <property type="entry name" value="TRANSCRIPTIONAL ACTIVATOR PROTEIN LYSR"/>
    <property type="match status" value="1"/>
</dbReference>
<dbReference type="GeneID" id="29369768"/>
<dbReference type="GO" id="GO:0003700">
    <property type="term" value="F:DNA-binding transcription factor activity"/>
    <property type="evidence" value="ECO:0007669"/>
    <property type="project" value="InterPro"/>
</dbReference>
<dbReference type="InterPro" id="IPR036388">
    <property type="entry name" value="WH-like_DNA-bd_sf"/>
</dbReference>
<dbReference type="Gene3D" id="1.10.10.10">
    <property type="entry name" value="Winged helix-like DNA-binding domain superfamily/Winged helix DNA-binding domain"/>
    <property type="match status" value="1"/>
</dbReference>
<dbReference type="InterPro" id="IPR000847">
    <property type="entry name" value="LysR_HTH_N"/>
</dbReference>
<evidence type="ECO:0000313" key="5">
    <source>
        <dbReference type="EMBL" id="PWE12839.1"/>
    </source>
</evidence>
<evidence type="ECO:0000256" key="1">
    <source>
        <dbReference type="ARBA" id="ARBA00009437"/>
    </source>
</evidence>
<dbReference type="GO" id="GO:0009089">
    <property type="term" value="P:lysine biosynthetic process via diaminopimelate"/>
    <property type="evidence" value="ECO:0007669"/>
    <property type="project" value="TreeGrafter"/>
</dbReference>
<organism evidence="5 6">
    <name type="scientific">Alcaligenes faecalis</name>
    <dbReference type="NCBI Taxonomy" id="511"/>
    <lineage>
        <taxon>Bacteria</taxon>
        <taxon>Pseudomonadati</taxon>
        <taxon>Pseudomonadota</taxon>
        <taxon>Betaproteobacteria</taxon>
        <taxon>Burkholderiales</taxon>
        <taxon>Alcaligenaceae</taxon>
        <taxon>Alcaligenes</taxon>
    </lineage>
</organism>
<reference evidence="5 6" key="2">
    <citation type="submission" date="2018-05" db="EMBL/GenBank/DDBJ databases">
        <authorList>
            <person name="Lanie J.A."/>
            <person name="Ng W.-L."/>
            <person name="Kazmierczak K.M."/>
            <person name="Andrzejewski T.M."/>
            <person name="Davidsen T.M."/>
            <person name="Wayne K.J."/>
            <person name="Tettelin H."/>
            <person name="Glass J.I."/>
            <person name="Rusch D."/>
            <person name="Podicherti R."/>
            <person name="Tsui H.-C.T."/>
            <person name="Winkler M.E."/>
        </authorList>
    </citation>
    <scope>NUCLEOTIDE SEQUENCE [LARGE SCALE GENOMIC DNA]</scope>
    <source>
        <strain evidence="5 6">YBY</strain>
    </source>
</reference>
<name>A0A0M7ECF3_ALCFA</name>
<protein>
    <submittedName>
        <fullName evidence="5">LysR family transcriptional regulator</fullName>
    </submittedName>
</protein>
<keyword evidence="4" id="KW-0804">Transcription</keyword>
<dbReference type="EMBL" id="QEXO01000005">
    <property type="protein sequence ID" value="PWE12839.1"/>
    <property type="molecule type" value="Genomic_DNA"/>
</dbReference>